<evidence type="ECO:0000313" key="3">
    <source>
        <dbReference type="Proteomes" id="UP001372338"/>
    </source>
</evidence>
<feature type="region of interest" description="Disordered" evidence="1">
    <location>
        <begin position="1"/>
        <end position="31"/>
    </location>
</feature>
<evidence type="ECO:0000256" key="1">
    <source>
        <dbReference type="SAM" id="MobiDB-lite"/>
    </source>
</evidence>
<feature type="compositionally biased region" description="Polar residues" evidence="1">
    <location>
        <begin position="179"/>
        <end position="196"/>
    </location>
</feature>
<accession>A0AAN9FF05</accession>
<dbReference type="EMBL" id="JAYWIO010000003">
    <property type="protein sequence ID" value="KAK7274294.1"/>
    <property type="molecule type" value="Genomic_DNA"/>
</dbReference>
<feature type="region of interest" description="Disordered" evidence="1">
    <location>
        <begin position="134"/>
        <end position="200"/>
    </location>
</feature>
<proteinExistence type="predicted"/>
<name>A0AAN9FF05_CROPI</name>
<sequence length="232" mass="25089">METKSLAFAVPGDRVGGPSKPPDPGLGPREAPKVSFLATCQEESRRVASPAEAADTVAPKPIATTAALGLGEVGGMPNPSVNNLGESVADSLHEVRMEGAMIEEALHGEWFVVIRKKRIKPKNQRSSVIDKDRINAPSHARGKEKNVHVGPGEANEEQEADIVVKRGPGKRSRMEAGNFGTTTPRLFKDTNTLSVEETNEDMRLHEDEMVSETHLVFDPGQSKFNEAAFMQA</sequence>
<dbReference type="AlphaFoldDB" id="A0AAN9FF05"/>
<comment type="caution">
    <text evidence="2">The sequence shown here is derived from an EMBL/GenBank/DDBJ whole genome shotgun (WGS) entry which is preliminary data.</text>
</comment>
<evidence type="ECO:0000313" key="2">
    <source>
        <dbReference type="EMBL" id="KAK7274294.1"/>
    </source>
</evidence>
<organism evidence="2 3">
    <name type="scientific">Crotalaria pallida</name>
    <name type="common">Smooth rattlebox</name>
    <name type="synonym">Crotalaria striata</name>
    <dbReference type="NCBI Taxonomy" id="3830"/>
    <lineage>
        <taxon>Eukaryota</taxon>
        <taxon>Viridiplantae</taxon>
        <taxon>Streptophyta</taxon>
        <taxon>Embryophyta</taxon>
        <taxon>Tracheophyta</taxon>
        <taxon>Spermatophyta</taxon>
        <taxon>Magnoliopsida</taxon>
        <taxon>eudicotyledons</taxon>
        <taxon>Gunneridae</taxon>
        <taxon>Pentapetalae</taxon>
        <taxon>rosids</taxon>
        <taxon>fabids</taxon>
        <taxon>Fabales</taxon>
        <taxon>Fabaceae</taxon>
        <taxon>Papilionoideae</taxon>
        <taxon>50 kb inversion clade</taxon>
        <taxon>genistoids sensu lato</taxon>
        <taxon>core genistoids</taxon>
        <taxon>Crotalarieae</taxon>
        <taxon>Crotalaria</taxon>
    </lineage>
</organism>
<protein>
    <submittedName>
        <fullName evidence="2">Uncharacterized protein</fullName>
    </submittedName>
</protein>
<dbReference type="Proteomes" id="UP001372338">
    <property type="component" value="Unassembled WGS sequence"/>
</dbReference>
<keyword evidence="3" id="KW-1185">Reference proteome</keyword>
<reference evidence="2 3" key="1">
    <citation type="submission" date="2024-01" db="EMBL/GenBank/DDBJ databases">
        <title>The genomes of 5 underutilized Papilionoideae crops provide insights into root nodulation and disease resistanc.</title>
        <authorList>
            <person name="Yuan L."/>
        </authorList>
    </citation>
    <scope>NUCLEOTIDE SEQUENCE [LARGE SCALE GENOMIC DNA]</scope>
    <source>
        <strain evidence="2">ZHUSHIDOU_FW_LH</strain>
        <tissue evidence="2">Leaf</tissue>
    </source>
</reference>
<gene>
    <name evidence="2" type="ORF">RIF29_15377</name>
</gene>